<evidence type="ECO:0000256" key="1">
    <source>
        <dbReference type="SAM" id="MobiDB-lite"/>
    </source>
</evidence>
<protein>
    <submittedName>
        <fullName evidence="2">Uncharacterized protein</fullName>
    </submittedName>
</protein>
<gene>
    <name evidence="2" type="ORF">UFOVP344_31</name>
</gene>
<evidence type="ECO:0000313" key="2">
    <source>
        <dbReference type="EMBL" id="CAB4138759.1"/>
    </source>
</evidence>
<sequence>MRNITETVRALCDAEVIINSRLLEDSEKGALLDEVLVAILPDGLSSPKEKVIRIAIERIRAGYPAAAKKENGKTTGTEEPTEVVSERDEEAPEEGQGPTEGVEEQAQDTRSNPSSGNNKGPQGRTNRHKGRRA</sequence>
<reference evidence="2" key="1">
    <citation type="submission" date="2020-04" db="EMBL/GenBank/DDBJ databases">
        <authorList>
            <person name="Chiriac C."/>
            <person name="Salcher M."/>
            <person name="Ghai R."/>
            <person name="Kavagutti S V."/>
        </authorList>
    </citation>
    <scope>NUCLEOTIDE SEQUENCE</scope>
</reference>
<feature type="compositionally biased region" description="Polar residues" evidence="1">
    <location>
        <begin position="108"/>
        <end position="124"/>
    </location>
</feature>
<dbReference type="EMBL" id="LR796349">
    <property type="protein sequence ID" value="CAB4138759.1"/>
    <property type="molecule type" value="Genomic_DNA"/>
</dbReference>
<organism evidence="2">
    <name type="scientific">uncultured Caudovirales phage</name>
    <dbReference type="NCBI Taxonomy" id="2100421"/>
    <lineage>
        <taxon>Viruses</taxon>
        <taxon>Duplodnaviria</taxon>
        <taxon>Heunggongvirae</taxon>
        <taxon>Uroviricota</taxon>
        <taxon>Caudoviricetes</taxon>
        <taxon>Peduoviridae</taxon>
        <taxon>Maltschvirus</taxon>
        <taxon>Maltschvirus maltsch</taxon>
    </lineage>
</organism>
<accession>A0A6J5M4F8</accession>
<proteinExistence type="predicted"/>
<name>A0A6J5M4F8_9CAUD</name>
<feature type="region of interest" description="Disordered" evidence="1">
    <location>
        <begin position="62"/>
        <end position="133"/>
    </location>
</feature>